<accession>A0A2G5EPM7</accession>
<dbReference type="Proteomes" id="UP000230069">
    <property type="component" value="Unassembled WGS sequence"/>
</dbReference>
<evidence type="ECO:0000313" key="3">
    <source>
        <dbReference type="EMBL" id="PIA57714.1"/>
    </source>
</evidence>
<dbReference type="OrthoDB" id="5835829at2759"/>
<dbReference type="FunFam" id="3.40.50.2000:FF:000108">
    <property type="entry name" value="UDP-glycosyltransferase 83A1"/>
    <property type="match status" value="2"/>
</dbReference>
<keyword evidence="2" id="KW-0808">Transferase</keyword>
<dbReference type="InterPro" id="IPR002213">
    <property type="entry name" value="UDP_glucos_trans"/>
</dbReference>
<keyword evidence="4" id="KW-1185">Reference proteome</keyword>
<dbReference type="Pfam" id="PF00201">
    <property type="entry name" value="UDPGT"/>
    <property type="match status" value="2"/>
</dbReference>
<evidence type="ECO:0000313" key="4">
    <source>
        <dbReference type="Proteomes" id="UP000230069"/>
    </source>
</evidence>
<protein>
    <recommendedName>
        <fullName evidence="5">UDP-glycosyltransferases domain-containing protein</fullName>
    </recommendedName>
</protein>
<dbReference type="GO" id="GO:0080043">
    <property type="term" value="F:quercetin 3-O-glucosyltransferase activity"/>
    <property type="evidence" value="ECO:0007669"/>
    <property type="project" value="TreeGrafter"/>
</dbReference>
<evidence type="ECO:0008006" key="5">
    <source>
        <dbReference type="Google" id="ProtNLM"/>
    </source>
</evidence>
<dbReference type="InterPro" id="IPR035595">
    <property type="entry name" value="UDP_glycos_trans_CS"/>
</dbReference>
<evidence type="ECO:0000256" key="1">
    <source>
        <dbReference type="ARBA" id="ARBA00009995"/>
    </source>
</evidence>
<evidence type="ECO:0000256" key="2">
    <source>
        <dbReference type="ARBA" id="ARBA00022679"/>
    </source>
</evidence>
<reference evidence="3 4" key="1">
    <citation type="submission" date="2017-09" db="EMBL/GenBank/DDBJ databases">
        <title>WGS assembly of Aquilegia coerulea Goldsmith.</title>
        <authorList>
            <person name="Hodges S."/>
            <person name="Kramer E."/>
            <person name="Nordborg M."/>
            <person name="Tomkins J."/>
            <person name="Borevitz J."/>
            <person name="Derieg N."/>
            <person name="Yan J."/>
            <person name="Mihaltcheva S."/>
            <person name="Hayes R.D."/>
            <person name="Rokhsar D."/>
        </authorList>
    </citation>
    <scope>NUCLEOTIDE SEQUENCE [LARGE SCALE GENOMIC DNA]</scope>
    <source>
        <strain evidence="4">cv. Goldsmith</strain>
    </source>
</reference>
<dbReference type="AlphaFoldDB" id="A0A2G5EPM7"/>
<dbReference type="CDD" id="cd03784">
    <property type="entry name" value="GT1_Gtf-like"/>
    <property type="match status" value="2"/>
</dbReference>
<dbReference type="GO" id="GO:0080044">
    <property type="term" value="F:quercetin 7-O-glucosyltransferase activity"/>
    <property type="evidence" value="ECO:0007669"/>
    <property type="project" value="TreeGrafter"/>
</dbReference>
<dbReference type="PANTHER" id="PTHR11926:SF1412">
    <property type="entry name" value="UDP-GLYCOSYLTRANSFERASE 83A1-LIKE"/>
    <property type="match status" value="1"/>
</dbReference>
<dbReference type="EMBL" id="KZ305023">
    <property type="protein sequence ID" value="PIA57714.1"/>
    <property type="molecule type" value="Genomic_DNA"/>
</dbReference>
<gene>
    <name evidence="3" type="ORF">AQUCO_00600442v1</name>
</gene>
<sequence>FWGRSTMAAMGKQPHILVVPLPAQGHVMPLMKFSHQLVDHGMKVTFVNTESNHKMIISSLLADKVEKQDNMIHLISIPDGSIIDLETYINYISNYMSVHLEELINKVNSSNDEKIDFVVADPSVGGVLEVAEKFGINGATFWAASLGFLSLMLHFPKLVEAGDINENGDPLKDEKMKLPVSLPALSTIDLLWGFSDDPIMRKAMLAFTANVNKAAKFTKWMLCNSFYELEPAFHDHHPNILSVGPLLASERLGHPKGQLYPEDSTCLSWLDHQPVQSVIYAAFGSSTTFNQSQFIELLHGLELVDRSLLWVVRPGLTDEFCTSSLEAFKNRIAQHGKIVHWAPQSKVLAHPSIACFITHCGWNSTMEGLSQGVPLLCWPYVSDQFHNANHICDILKVGLRVNKDENGIVTRSAIKIKVQELLADEGIRSRGIYYQMGKLPHVLVVPLPAQGHVMPLMKFSYQLVDHGVKVTFINTESVHKKVVSTLLDVEVVKPDNKIHLVSIPDELIIVEGAEKSIEFISETMASHLENVINKINASDNEKIDCVVADACLGGILEVADKFGIKGAAFWPASLGFLACMLHFPKLVEAGELDDNGNPMKDEDMILPPGMPAMSTINYLWGLSDDPYIRKIMLAFILNVNEATKIAKWMLGNSFYELEPASHEIIPRILTVSPLLASGQLGYPKGQLLPEDSTCLTWLDQQPAQSVIYAAFGSTTIFNQNQFNELVNGLKLVNKRFLWVVRPGLTDEQNTSILDGFKDRIGPQGKIIDWAPQQKVLAHPSIACFITHCGWNSIMEGVSMGVPLLCWPYIADQFHNENYVCDILKVGLRFKKDENKIITRSEIQTKVQELLHDGGIRSRANKLKDMARMSISEAGSSSKNIKVFINEIV</sequence>
<dbReference type="InParanoid" id="A0A2G5EPM7"/>
<dbReference type="PROSITE" id="PS00375">
    <property type="entry name" value="UDPGT"/>
    <property type="match status" value="2"/>
</dbReference>
<dbReference type="PANTHER" id="PTHR11926">
    <property type="entry name" value="GLUCOSYL/GLUCURONOSYL TRANSFERASES"/>
    <property type="match status" value="1"/>
</dbReference>
<name>A0A2G5EPM7_AQUCA</name>
<organism evidence="3 4">
    <name type="scientific">Aquilegia coerulea</name>
    <name type="common">Rocky mountain columbine</name>
    <dbReference type="NCBI Taxonomy" id="218851"/>
    <lineage>
        <taxon>Eukaryota</taxon>
        <taxon>Viridiplantae</taxon>
        <taxon>Streptophyta</taxon>
        <taxon>Embryophyta</taxon>
        <taxon>Tracheophyta</taxon>
        <taxon>Spermatophyta</taxon>
        <taxon>Magnoliopsida</taxon>
        <taxon>Ranunculales</taxon>
        <taxon>Ranunculaceae</taxon>
        <taxon>Thalictroideae</taxon>
        <taxon>Aquilegia</taxon>
    </lineage>
</organism>
<feature type="non-terminal residue" evidence="3">
    <location>
        <position position="1"/>
    </location>
</feature>
<dbReference type="SUPFAM" id="SSF53756">
    <property type="entry name" value="UDP-Glycosyltransferase/glycogen phosphorylase"/>
    <property type="match status" value="2"/>
</dbReference>
<comment type="similarity">
    <text evidence="1">Belongs to the UDP-glycosyltransferase family.</text>
</comment>
<dbReference type="FunFam" id="3.40.50.2000:FF:000061">
    <property type="entry name" value="UDP-glycosyltransferase 83A1"/>
    <property type="match status" value="2"/>
</dbReference>
<dbReference type="Gene3D" id="3.40.50.2000">
    <property type="entry name" value="Glycogen Phosphorylase B"/>
    <property type="match status" value="4"/>
</dbReference>
<proteinExistence type="inferred from homology"/>